<proteinExistence type="predicted"/>
<sequence>MEKEKESTTDIDGHLVEEKGKGKGRDLRASVAEDFSSSASMIGEETPIKPPIHVQVHGLRRMDSGTFGPPPAVSTPARESATPTPGTLPATPLENRGDVTSSFPDPPTPELAAFRDPDISVSNDLASLLDSLNLMFLEHPERNSMARVAEDIQRVARDAQTAVAVGAQEMHRTMQEARQQAQQEAARRVTEAVGNILRVFGAGGAEPASGTHISSSSVRVPLMHRTPILPARSPIAHLSGVYPHSRRHLLEWHTPTHLVQLPSFSQKYPSRSA</sequence>
<evidence type="ECO:0000313" key="2">
    <source>
        <dbReference type="EMBL" id="KAI0308144.1"/>
    </source>
</evidence>
<feature type="compositionally biased region" description="Low complexity" evidence="1">
    <location>
        <begin position="81"/>
        <end position="93"/>
    </location>
</feature>
<comment type="caution">
    <text evidence="2">The sequence shown here is derived from an EMBL/GenBank/DDBJ whole genome shotgun (WGS) entry which is preliminary data.</text>
</comment>
<feature type="compositionally biased region" description="Basic and acidic residues" evidence="1">
    <location>
        <begin position="1"/>
        <end position="28"/>
    </location>
</feature>
<accession>A0AAD4QUB4</accession>
<gene>
    <name evidence="2" type="ORF">B0F90DRAFT_123596</name>
</gene>
<evidence type="ECO:0000313" key="3">
    <source>
        <dbReference type="Proteomes" id="UP001203297"/>
    </source>
</evidence>
<dbReference type="EMBL" id="WTXG01000001">
    <property type="protein sequence ID" value="KAI0308144.1"/>
    <property type="molecule type" value="Genomic_DNA"/>
</dbReference>
<evidence type="ECO:0000256" key="1">
    <source>
        <dbReference type="SAM" id="MobiDB-lite"/>
    </source>
</evidence>
<keyword evidence="3" id="KW-1185">Reference proteome</keyword>
<feature type="region of interest" description="Disordered" evidence="1">
    <location>
        <begin position="61"/>
        <end position="105"/>
    </location>
</feature>
<organism evidence="2 3">
    <name type="scientific">Multifurca ochricompacta</name>
    <dbReference type="NCBI Taxonomy" id="376703"/>
    <lineage>
        <taxon>Eukaryota</taxon>
        <taxon>Fungi</taxon>
        <taxon>Dikarya</taxon>
        <taxon>Basidiomycota</taxon>
        <taxon>Agaricomycotina</taxon>
        <taxon>Agaricomycetes</taxon>
        <taxon>Russulales</taxon>
        <taxon>Russulaceae</taxon>
        <taxon>Multifurca</taxon>
    </lineage>
</organism>
<protein>
    <submittedName>
        <fullName evidence="2">Uncharacterized protein</fullName>
    </submittedName>
</protein>
<feature type="region of interest" description="Disordered" evidence="1">
    <location>
        <begin position="1"/>
        <end position="30"/>
    </location>
</feature>
<dbReference type="AlphaFoldDB" id="A0AAD4QUB4"/>
<reference evidence="2" key="1">
    <citation type="journal article" date="2022" name="New Phytol.">
        <title>Evolutionary transition to the ectomycorrhizal habit in the genomes of a hyperdiverse lineage of mushroom-forming fungi.</title>
        <authorList>
            <person name="Looney B."/>
            <person name="Miyauchi S."/>
            <person name="Morin E."/>
            <person name="Drula E."/>
            <person name="Courty P.E."/>
            <person name="Kohler A."/>
            <person name="Kuo A."/>
            <person name="LaButti K."/>
            <person name="Pangilinan J."/>
            <person name="Lipzen A."/>
            <person name="Riley R."/>
            <person name="Andreopoulos W."/>
            <person name="He G."/>
            <person name="Johnson J."/>
            <person name="Nolan M."/>
            <person name="Tritt A."/>
            <person name="Barry K.W."/>
            <person name="Grigoriev I.V."/>
            <person name="Nagy L.G."/>
            <person name="Hibbett D."/>
            <person name="Henrissat B."/>
            <person name="Matheny P.B."/>
            <person name="Labbe J."/>
            <person name="Martin F.M."/>
        </authorList>
    </citation>
    <scope>NUCLEOTIDE SEQUENCE</scope>
    <source>
        <strain evidence="2">BPL690</strain>
    </source>
</reference>
<dbReference type="Proteomes" id="UP001203297">
    <property type="component" value="Unassembled WGS sequence"/>
</dbReference>
<name>A0AAD4QUB4_9AGAM</name>